<accession>A0A0L8GQM2</accession>
<reference evidence="2" key="1">
    <citation type="submission" date="2015-07" db="EMBL/GenBank/DDBJ databases">
        <title>MeaNS - Measles Nucleotide Surveillance Program.</title>
        <authorList>
            <person name="Tran T."/>
            <person name="Druce J."/>
        </authorList>
    </citation>
    <scope>NUCLEOTIDE SEQUENCE</scope>
    <source>
        <strain evidence="2">UCB-OBI-ISO-001</strain>
        <tissue evidence="2">Gonad</tissue>
    </source>
</reference>
<protein>
    <submittedName>
        <fullName evidence="2">Uncharacterized protein</fullName>
    </submittedName>
</protein>
<proteinExistence type="predicted"/>
<keyword evidence="1" id="KW-0472">Membrane</keyword>
<evidence type="ECO:0000256" key="1">
    <source>
        <dbReference type="SAM" id="Phobius"/>
    </source>
</evidence>
<gene>
    <name evidence="2" type="ORF">OCBIM_22029862mg</name>
</gene>
<organism evidence="2">
    <name type="scientific">Octopus bimaculoides</name>
    <name type="common">California two-spotted octopus</name>
    <dbReference type="NCBI Taxonomy" id="37653"/>
    <lineage>
        <taxon>Eukaryota</taxon>
        <taxon>Metazoa</taxon>
        <taxon>Spiralia</taxon>
        <taxon>Lophotrochozoa</taxon>
        <taxon>Mollusca</taxon>
        <taxon>Cephalopoda</taxon>
        <taxon>Coleoidea</taxon>
        <taxon>Octopodiformes</taxon>
        <taxon>Octopoda</taxon>
        <taxon>Incirrata</taxon>
        <taxon>Octopodidae</taxon>
        <taxon>Octopus</taxon>
    </lineage>
</organism>
<dbReference type="EMBL" id="KQ420828">
    <property type="protein sequence ID" value="KOF79177.1"/>
    <property type="molecule type" value="Genomic_DNA"/>
</dbReference>
<evidence type="ECO:0000313" key="2">
    <source>
        <dbReference type="EMBL" id="KOF79177.1"/>
    </source>
</evidence>
<keyword evidence="1" id="KW-0812">Transmembrane</keyword>
<name>A0A0L8GQM2_OCTBM</name>
<feature type="transmembrane region" description="Helical" evidence="1">
    <location>
        <begin position="15"/>
        <end position="36"/>
    </location>
</feature>
<sequence>MCFVGVSFLTLTKDMAVVSTLFIIALLSGDRLYYYIDSLLQIDGYFGNNSCMSVFSESWNYKRLQKYFILLVLSIVEIKDYILF</sequence>
<dbReference type="AlphaFoldDB" id="A0A0L8GQM2"/>
<keyword evidence="1" id="KW-1133">Transmembrane helix</keyword>